<dbReference type="InterPro" id="IPR006637">
    <property type="entry name" value="ChW"/>
</dbReference>
<feature type="signal peptide" evidence="2">
    <location>
        <begin position="1"/>
        <end position="33"/>
    </location>
</feature>
<name>A0A1L8MQF3_9STRE</name>
<evidence type="ECO:0000256" key="2">
    <source>
        <dbReference type="SAM" id="SignalP"/>
    </source>
</evidence>
<feature type="region of interest" description="Disordered" evidence="1">
    <location>
        <begin position="66"/>
        <end position="111"/>
    </location>
</feature>
<dbReference type="InterPro" id="IPR013688">
    <property type="entry name" value="GBS_Bsp-like"/>
</dbReference>
<protein>
    <recommendedName>
        <fullName evidence="3">Peptidase C39-like domain-containing protein</fullName>
    </recommendedName>
</protein>
<proteinExistence type="predicted"/>
<sequence length="690" mass="75091">MKKVLRKSKKTWVILGVSSLGLLSGLQTYSVSAEEQAASNPVPINQAQIDSPQAVETSIAKVNPIASKGTIETPQNPVTASVDNQSVSTPEVSNTKNNPSNSEVSPSEKTVKSLASTEATVTKPTVTKPTVNYTSHVSNVGWQNPVQEGQISGTTGQSKAVEAITITIDNPSDGNITYSSHVANIGWQNPVSEGQVSGTTGQSKAMEAIRIQLTGNLAFQYDIYYRTHIADFGWLSWAKNGESAGSQGLGKRMEAFEIQLIQKGQAVTLDTSKAFILFTKPTLTYQTNIINNGWQNKVSEGMFSGTTGQSKQIQAFLLSLNNKSYGDITYRVHVQNIGWQTFVSSEQMAGVLTNSNRIEAIEMKLSGYLDSRFDLKYRAHVQNIGWQSWVYDRYVAGTTGQSKAIEALEIQLVEKSKGSQGFIQNERPQQGVADVVILAGASGKPISKIKVAAWSTADQSNLAWYESAAASSGATTIRINQQRHKSLIGKYTVHAYVYYQDGSVQKIEVGTTNLRAALITPYYNQRDSRWGWKQYGISNLAAAGCVPTSLAMIFSSLSGKTILPPQVADFLYTKTNEFNKSFIGTSAQGLISAVTNFGYQYSNLTNASAITSALQAGHHVACAIQYNKFVASGSHEMVLKGYSNGYTYVYDPYTSGNCGWYPIQNLWNERSTDKDDNRGVAAPFFKITSL</sequence>
<dbReference type="Pfam" id="PF08481">
    <property type="entry name" value="GBS_Bsp-like"/>
    <property type="match status" value="1"/>
</dbReference>
<evidence type="ECO:0000256" key="1">
    <source>
        <dbReference type="SAM" id="MobiDB-lite"/>
    </source>
</evidence>
<feature type="domain" description="Peptidase C39-like" evidence="3">
    <location>
        <begin position="520"/>
        <end position="653"/>
    </location>
</feature>
<organism evidence="4 5">
    <name type="scientific">Streptococcus bovimastitidis</name>
    <dbReference type="NCBI Taxonomy" id="1856638"/>
    <lineage>
        <taxon>Bacteria</taxon>
        <taxon>Bacillati</taxon>
        <taxon>Bacillota</taxon>
        <taxon>Bacilli</taxon>
        <taxon>Lactobacillales</taxon>
        <taxon>Streptococcaceae</taxon>
        <taxon>Streptococcus</taxon>
    </lineage>
</organism>
<dbReference type="Gene3D" id="3.90.70.10">
    <property type="entry name" value="Cysteine proteinases"/>
    <property type="match status" value="1"/>
</dbReference>
<dbReference type="Pfam" id="PF13529">
    <property type="entry name" value="Peptidase_C39_2"/>
    <property type="match status" value="1"/>
</dbReference>
<dbReference type="RefSeq" id="WP_071793601.1">
    <property type="nucleotide sequence ID" value="NZ_LZDD01000001.1"/>
</dbReference>
<dbReference type="InterPro" id="IPR039564">
    <property type="entry name" value="Peptidase_C39-like"/>
</dbReference>
<dbReference type="AlphaFoldDB" id="A0A1L8MQF3"/>
<gene>
    <name evidence="4" type="ORF">A9Q68_05010</name>
</gene>
<keyword evidence="2" id="KW-0732">Signal</keyword>
<accession>A0A1L8MQF3</accession>
<dbReference type="OrthoDB" id="3186156at2"/>
<dbReference type="Pfam" id="PF07538">
    <property type="entry name" value="ChW"/>
    <property type="match status" value="6"/>
</dbReference>
<feature type="compositionally biased region" description="Polar residues" evidence="1">
    <location>
        <begin position="70"/>
        <end position="96"/>
    </location>
</feature>
<dbReference type="EMBL" id="LZDD01000001">
    <property type="protein sequence ID" value="OJF72905.1"/>
    <property type="molecule type" value="Genomic_DNA"/>
</dbReference>
<feature type="compositionally biased region" description="Low complexity" evidence="1">
    <location>
        <begin position="97"/>
        <end position="108"/>
    </location>
</feature>
<comment type="caution">
    <text evidence="4">The sequence shown here is derived from an EMBL/GenBank/DDBJ whole genome shotgun (WGS) entry which is preliminary data.</text>
</comment>
<dbReference type="Gene3D" id="2.60.40.3760">
    <property type="match status" value="1"/>
</dbReference>
<dbReference type="SMART" id="SM00728">
    <property type="entry name" value="ChW"/>
    <property type="match status" value="6"/>
</dbReference>
<evidence type="ECO:0000313" key="5">
    <source>
        <dbReference type="Proteomes" id="UP000182015"/>
    </source>
</evidence>
<feature type="chain" id="PRO_5009878414" description="Peptidase C39-like domain-containing protein" evidence="2">
    <location>
        <begin position="34"/>
        <end position="690"/>
    </location>
</feature>
<evidence type="ECO:0000259" key="3">
    <source>
        <dbReference type="Pfam" id="PF13529"/>
    </source>
</evidence>
<keyword evidence="5" id="KW-1185">Reference proteome</keyword>
<dbReference type="STRING" id="1856638.A9Q68_05010"/>
<dbReference type="Proteomes" id="UP000182015">
    <property type="component" value="Unassembled WGS sequence"/>
</dbReference>
<reference evidence="5" key="1">
    <citation type="submission" date="2016-06" db="EMBL/GenBank/DDBJ databases">
        <authorList>
            <person name="de Vries S.P.W."/>
            <person name="Hadjirin N.F."/>
            <person name="Lay E.M."/>
            <person name="Zadoks R.N."/>
            <person name="Peacock S.J."/>
            <person name="Parkhill J."/>
            <person name="Grant A.J."/>
            <person name="Mcdougall S."/>
            <person name="Holmes M.A."/>
        </authorList>
    </citation>
    <scope>NUCLEOTIDE SEQUENCE [LARGE SCALE GENOMIC DNA]</scope>
    <source>
        <strain evidence="5">NZ1587</strain>
    </source>
</reference>
<evidence type="ECO:0000313" key="4">
    <source>
        <dbReference type="EMBL" id="OJF72905.1"/>
    </source>
</evidence>